<dbReference type="AlphaFoldDB" id="A0A9P8PYC0"/>
<sequence length="140" mass="15402">MCFWGHQLSNISDLLGFVEHFSQDLSTAVIVQVVILDKGKAIDIDDVALATNSKKIKPTDRLAKARRDSSGNSLLFCGQVCDVSDFLSVGVSSNNTINNWRLSCFSVTEGRSNSIGLDIFKVVCVHKLLIDIRPCGSWLR</sequence>
<dbReference type="EMBL" id="JAEUBG010004856">
    <property type="protein sequence ID" value="KAH3679800.1"/>
    <property type="molecule type" value="Genomic_DNA"/>
</dbReference>
<reference evidence="1" key="2">
    <citation type="submission" date="2021-01" db="EMBL/GenBank/DDBJ databases">
        <authorList>
            <person name="Schikora-Tamarit M.A."/>
        </authorList>
    </citation>
    <scope>NUCLEOTIDE SEQUENCE</scope>
    <source>
        <strain evidence="1">CBS2887</strain>
    </source>
</reference>
<gene>
    <name evidence="1" type="ORF">WICPIJ_008534</name>
</gene>
<comment type="caution">
    <text evidence="1">The sequence shown here is derived from an EMBL/GenBank/DDBJ whole genome shotgun (WGS) entry which is preliminary data.</text>
</comment>
<name>A0A9P8PYC0_WICPI</name>
<keyword evidence="2" id="KW-1185">Reference proteome</keyword>
<organism evidence="1 2">
    <name type="scientific">Wickerhamomyces pijperi</name>
    <name type="common">Yeast</name>
    <name type="synonym">Pichia pijperi</name>
    <dbReference type="NCBI Taxonomy" id="599730"/>
    <lineage>
        <taxon>Eukaryota</taxon>
        <taxon>Fungi</taxon>
        <taxon>Dikarya</taxon>
        <taxon>Ascomycota</taxon>
        <taxon>Saccharomycotina</taxon>
        <taxon>Saccharomycetes</taxon>
        <taxon>Phaffomycetales</taxon>
        <taxon>Wickerhamomycetaceae</taxon>
        <taxon>Wickerhamomyces</taxon>
    </lineage>
</organism>
<evidence type="ECO:0000313" key="2">
    <source>
        <dbReference type="Proteomes" id="UP000774326"/>
    </source>
</evidence>
<dbReference type="Proteomes" id="UP000774326">
    <property type="component" value="Unassembled WGS sequence"/>
</dbReference>
<accession>A0A9P8PYC0</accession>
<reference evidence="1" key="1">
    <citation type="journal article" date="2021" name="Open Biol.">
        <title>Shared evolutionary footprints suggest mitochondrial oxidative damage underlies multiple complex I losses in fungi.</title>
        <authorList>
            <person name="Schikora-Tamarit M.A."/>
            <person name="Marcet-Houben M."/>
            <person name="Nosek J."/>
            <person name="Gabaldon T."/>
        </authorList>
    </citation>
    <scope>NUCLEOTIDE SEQUENCE</scope>
    <source>
        <strain evidence="1">CBS2887</strain>
    </source>
</reference>
<evidence type="ECO:0000313" key="1">
    <source>
        <dbReference type="EMBL" id="KAH3679800.1"/>
    </source>
</evidence>
<proteinExistence type="predicted"/>
<protein>
    <submittedName>
        <fullName evidence="1">Uncharacterized protein</fullName>
    </submittedName>
</protein>